<accession>A0ABV9NV12</accession>
<dbReference type="SUPFAM" id="SSF52467">
    <property type="entry name" value="DHS-like NAD/FAD-binding domain"/>
    <property type="match status" value="1"/>
</dbReference>
<gene>
    <name evidence="1" type="ORF">ACFO4L_06750</name>
</gene>
<evidence type="ECO:0000313" key="1">
    <source>
        <dbReference type="EMBL" id="MFC4736280.1"/>
    </source>
</evidence>
<dbReference type="Pfam" id="PF13289">
    <property type="entry name" value="SIR2_2"/>
    <property type="match status" value="1"/>
</dbReference>
<keyword evidence="2" id="KW-1185">Reference proteome</keyword>
<name>A0ABV9NV12_9BACI</name>
<dbReference type="InterPro" id="IPR029035">
    <property type="entry name" value="DHS-like_NAD/FAD-binding_dom"/>
</dbReference>
<sequence length="537" mass="63084">MLLDGTEQQDEIKWYEEKFGKVPLYDEVIGMIAKTSSERNGLLKEFFEPTEVDLEENRKLPTEAHRSIAELVKQGYIKVVVTTNFDRLLEQALDELNVQYQTVYHESDIEGMKPLAHADCTVLKIHGDYRDTRFKNITDELENYSEPLSAILNRIFDGYGLIVSGWSAEWDTALRDTIRSVKGRRYSWYWHSFSNEINEKAKELVSFRDANVIVDQEGADHFFKNLKENVENIAKVKQTNPENLLVKVNRLKKYLSNNKDIELTDLITEETKKVINIVKNMDANQNVDDEIVKQWVKEIEEVITPISVLMSIITYYKGSQYEQLIIETLERLTNLSEHNGRTTLLKLKEIPVQAVFYSVGIALVKNRDFRLLNNVLVKPQVRDRIYSTYDFTWYMSPRRGLHDAVRALESGQRYHLPFEVTFMQPFMERLFIENQLCLDRDEIISLYDIFEFLRATKHRYLGNDNYFSGCFGYRHDRRYLEKFLSEGAVQENWDVLQLFDNNKEKFFEALKLLTEDLNRQIYFSGNGLLTSYVGEEN</sequence>
<proteinExistence type="predicted"/>
<comment type="caution">
    <text evidence="1">The sequence shown here is derived from an EMBL/GenBank/DDBJ whole genome shotgun (WGS) entry which is preliminary data.</text>
</comment>
<dbReference type="Gene3D" id="3.40.50.1220">
    <property type="entry name" value="TPP-binding domain"/>
    <property type="match status" value="1"/>
</dbReference>
<organism evidence="1 2">
    <name type="scientific">Bacillus daqingensis</name>
    <dbReference type="NCBI Taxonomy" id="872396"/>
    <lineage>
        <taxon>Bacteria</taxon>
        <taxon>Bacillati</taxon>
        <taxon>Bacillota</taxon>
        <taxon>Bacilli</taxon>
        <taxon>Bacillales</taxon>
        <taxon>Bacillaceae</taxon>
        <taxon>Bacillus</taxon>
    </lineage>
</organism>
<evidence type="ECO:0000313" key="2">
    <source>
        <dbReference type="Proteomes" id="UP001595896"/>
    </source>
</evidence>
<protein>
    <submittedName>
        <fullName evidence="1">SIR2 family protein</fullName>
    </submittedName>
</protein>
<dbReference type="RefSeq" id="WP_377908931.1">
    <property type="nucleotide sequence ID" value="NZ_JBHSGK010000005.1"/>
</dbReference>
<reference evidence="2" key="1">
    <citation type="journal article" date="2019" name="Int. J. Syst. Evol. Microbiol.">
        <title>The Global Catalogue of Microorganisms (GCM) 10K type strain sequencing project: providing services to taxonomists for standard genome sequencing and annotation.</title>
        <authorList>
            <consortium name="The Broad Institute Genomics Platform"/>
            <consortium name="The Broad Institute Genome Sequencing Center for Infectious Disease"/>
            <person name="Wu L."/>
            <person name="Ma J."/>
        </authorList>
    </citation>
    <scope>NUCLEOTIDE SEQUENCE [LARGE SCALE GENOMIC DNA]</scope>
    <source>
        <strain evidence="2">JCM 12165</strain>
    </source>
</reference>
<dbReference type="EMBL" id="JBHSGK010000005">
    <property type="protein sequence ID" value="MFC4736280.1"/>
    <property type="molecule type" value="Genomic_DNA"/>
</dbReference>
<dbReference type="Proteomes" id="UP001595896">
    <property type="component" value="Unassembled WGS sequence"/>
</dbReference>